<comment type="caution">
    <text evidence="1">The sequence shown here is derived from an EMBL/GenBank/DDBJ whole genome shotgun (WGS) entry which is preliminary data.</text>
</comment>
<protein>
    <submittedName>
        <fullName evidence="1">Uncharacterized protein</fullName>
    </submittedName>
</protein>
<sequence>MEGIRFENTRFDPDLIAFHGIAQQMARSVGDAADLSIEKKLAQVQVPVLDV</sequence>
<keyword evidence="2" id="KW-1185">Reference proteome</keyword>
<evidence type="ECO:0000313" key="2">
    <source>
        <dbReference type="Proteomes" id="UP000777661"/>
    </source>
</evidence>
<name>A0ABS7R801_9HYPH</name>
<gene>
    <name evidence="1" type="ORF">KVG22_10785</name>
</gene>
<reference evidence="1 2" key="1">
    <citation type="submission" date="2021-06" db="EMBL/GenBank/DDBJ databases">
        <title>Nitratireductor porphyridii sp. nov., isolated from a small marine red alga, Porphyridium purpureum in South Korea.</title>
        <authorList>
            <person name="Kim K.H."/>
            <person name="Kristyanto S."/>
            <person name="Jeon C.O."/>
        </authorList>
    </citation>
    <scope>NUCLEOTIDE SEQUENCE [LARGE SCALE GENOMIC DNA]</scope>
    <source>
        <strain evidence="1 2">R6</strain>
    </source>
</reference>
<dbReference type="RefSeq" id="WP_223004709.1">
    <property type="nucleotide sequence ID" value="NZ_JAHSQO010000003.1"/>
</dbReference>
<organism evidence="1 2">
    <name type="scientific">Nitratireductor rhodophyticola</name>
    <dbReference type="NCBI Taxonomy" id="2854036"/>
    <lineage>
        <taxon>Bacteria</taxon>
        <taxon>Pseudomonadati</taxon>
        <taxon>Pseudomonadota</taxon>
        <taxon>Alphaproteobacteria</taxon>
        <taxon>Hyphomicrobiales</taxon>
        <taxon>Phyllobacteriaceae</taxon>
        <taxon>Nitratireductor</taxon>
    </lineage>
</organism>
<proteinExistence type="predicted"/>
<dbReference type="Proteomes" id="UP000777661">
    <property type="component" value="Unassembled WGS sequence"/>
</dbReference>
<evidence type="ECO:0000313" key="1">
    <source>
        <dbReference type="EMBL" id="MBY8917074.1"/>
    </source>
</evidence>
<accession>A0ABS7R801</accession>
<dbReference type="EMBL" id="JAHSQO010000003">
    <property type="protein sequence ID" value="MBY8917074.1"/>
    <property type="molecule type" value="Genomic_DNA"/>
</dbReference>